<dbReference type="SUPFAM" id="SSF159127">
    <property type="entry name" value="HupF/HypC-like"/>
    <property type="match status" value="1"/>
</dbReference>
<dbReference type="PRINTS" id="PR00445">
    <property type="entry name" value="HUPFHYPC"/>
</dbReference>
<dbReference type="Pfam" id="PF01455">
    <property type="entry name" value="HupF_HypC"/>
    <property type="match status" value="1"/>
</dbReference>
<organism evidence="2 3">
    <name type="scientific">candidate division MSBL1 archaeon SCGC-AAA259A05</name>
    <dbReference type="NCBI Taxonomy" id="1698259"/>
    <lineage>
        <taxon>Archaea</taxon>
        <taxon>Methanobacteriati</taxon>
        <taxon>Methanobacteriota</taxon>
        <taxon>candidate division MSBL1</taxon>
    </lineage>
</organism>
<proteinExistence type="inferred from homology"/>
<keyword evidence="3" id="KW-1185">Reference proteome</keyword>
<protein>
    <submittedName>
        <fullName evidence="2">Hydrogenase</fullName>
    </submittedName>
</protein>
<reference evidence="2 3" key="1">
    <citation type="journal article" date="2016" name="Sci. Rep.">
        <title>Metabolic traits of an uncultured archaeal lineage -MSBL1- from brine pools of the Red Sea.</title>
        <authorList>
            <person name="Mwirichia R."/>
            <person name="Alam I."/>
            <person name="Rashid M."/>
            <person name="Vinu M."/>
            <person name="Ba-Alawi W."/>
            <person name="Anthony Kamau A."/>
            <person name="Kamanda Ngugi D."/>
            <person name="Goker M."/>
            <person name="Klenk H.P."/>
            <person name="Bajic V."/>
            <person name="Stingl U."/>
        </authorList>
    </citation>
    <scope>NUCLEOTIDE SEQUENCE [LARGE SCALE GENOMIC DNA]</scope>
    <source>
        <strain evidence="2">SCGC-AAA259A05</strain>
    </source>
</reference>
<evidence type="ECO:0000313" key="3">
    <source>
        <dbReference type="Proteomes" id="UP000070163"/>
    </source>
</evidence>
<sequence>MCLAVPGEIQERKGNIAVVDFGGAEREVKLDLLEDASEGDYVLVHVGYAIQVISQPEAEKMLESWKEVTEARTKATT</sequence>
<dbReference type="InterPro" id="IPR001109">
    <property type="entry name" value="Hydrogenase_HupF/HypC"/>
</dbReference>
<dbReference type="GO" id="GO:0051604">
    <property type="term" value="P:protein maturation"/>
    <property type="evidence" value="ECO:0007669"/>
    <property type="project" value="TreeGrafter"/>
</dbReference>
<evidence type="ECO:0000256" key="1">
    <source>
        <dbReference type="ARBA" id="ARBA00006018"/>
    </source>
</evidence>
<dbReference type="NCBIfam" id="TIGR00074">
    <property type="entry name" value="hypC_hupF"/>
    <property type="match status" value="1"/>
</dbReference>
<comment type="caution">
    <text evidence="2">The sequence shown here is derived from an EMBL/GenBank/DDBJ whole genome shotgun (WGS) entry which is preliminary data.</text>
</comment>
<dbReference type="PATRIC" id="fig|1698259.3.peg.1485"/>
<comment type="similarity">
    <text evidence="1">Belongs to the HupF/HypC family.</text>
</comment>
<accession>A0A133U5K8</accession>
<dbReference type="AlphaFoldDB" id="A0A133U5K8"/>
<dbReference type="EMBL" id="LHXJ01000078">
    <property type="protein sequence ID" value="KXA89458.1"/>
    <property type="molecule type" value="Genomic_DNA"/>
</dbReference>
<dbReference type="GO" id="GO:1902670">
    <property type="term" value="F:carbon dioxide binding"/>
    <property type="evidence" value="ECO:0007669"/>
    <property type="project" value="TreeGrafter"/>
</dbReference>
<dbReference type="Proteomes" id="UP000070163">
    <property type="component" value="Unassembled WGS sequence"/>
</dbReference>
<gene>
    <name evidence="2" type="ORF">AKJ57_05290</name>
</gene>
<dbReference type="Gene3D" id="2.30.30.140">
    <property type="match status" value="1"/>
</dbReference>
<name>A0A133U5K8_9EURY</name>
<dbReference type="PANTHER" id="PTHR35177">
    <property type="entry name" value="HYDROGENASE MATURATION FACTOR HYBG"/>
    <property type="match status" value="1"/>
</dbReference>
<dbReference type="PANTHER" id="PTHR35177:SF2">
    <property type="entry name" value="HYDROGENASE MATURATION FACTOR HYBG"/>
    <property type="match status" value="1"/>
</dbReference>
<dbReference type="GO" id="GO:0005506">
    <property type="term" value="F:iron ion binding"/>
    <property type="evidence" value="ECO:0007669"/>
    <property type="project" value="TreeGrafter"/>
</dbReference>
<evidence type="ECO:0000313" key="2">
    <source>
        <dbReference type="EMBL" id="KXA89458.1"/>
    </source>
</evidence>